<dbReference type="GeneID" id="107821287"/>
<feature type="transmembrane region" description="Helical" evidence="2">
    <location>
        <begin position="470"/>
        <end position="493"/>
    </location>
</feature>
<dbReference type="InterPro" id="IPR004158">
    <property type="entry name" value="DUF247_pln"/>
</dbReference>
<gene>
    <name evidence="4" type="primary">LOC107821287</name>
</gene>
<reference evidence="4" key="2">
    <citation type="submission" date="2025-08" db="UniProtKB">
        <authorList>
            <consortium name="RefSeq"/>
        </authorList>
    </citation>
    <scope>IDENTIFICATION</scope>
    <source>
        <tissue evidence="4">Leaf</tissue>
    </source>
</reference>
<keyword evidence="2" id="KW-0812">Transmembrane</keyword>
<evidence type="ECO:0000313" key="3">
    <source>
        <dbReference type="Proteomes" id="UP000790787"/>
    </source>
</evidence>
<dbReference type="RefSeq" id="XP_016503203.1">
    <property type="nucleotide sequence ID" value="XM_016647717.2"/>
</dbReference>
<dbReference type="Pfam" id="PF03140">
    <property type="entry name" value="DUF247"/>
    <property type="match status" value="1"/>
</dbReference>
<protein>
    <submittedName>
        <fullName evidence="4">UPF0481 protein At3g02645 isoform X2</fullName>
    </submittedName>
    <submittedName>
        <fullName evidence="4">UPF0481 protein At3g47200 isoform X2</fullName>
    </submittedName>
</protein>
<feature type="compositionally biased region" description="Basic and acidic residues" evidence="1">
    <location>
        <begin position="1"/>
        <end position="22"/>
    </location>
</feature>
<evidence type="ECO:0000256" key="1">
    <source>
        <dbReference type="SAM" id="MobiDB-lite"/>
    </source>
</evidence>
<keyword evidence="3" id="KW-1185">Reference proteome</keyword>
<feature type="region of interest" description="Disordered" evidence="1">
    <location>
        <begin position="1"/>
        <end position="27"/>
    </location>
</feature>
<name>A0A1S4CPN6_TOBAC</name>
<dbReference type="AlphaFoldDB" id="A0A1S4CPN6"/>
<dbReference type="PANTHER" id="PTHR31170:SF25">
    <property type="entry name" value="BNAA09G04570D PROTEIN"/>
    <property type="match status" value="1"/>
</dbReference>
<dbReference type="Proteomes" id="UP000790787">
    <property type="component" value="Chromosome 12"/>
</dbReference>
<dbReference type="RefSeq" id="XP_016503203.1">
    <property type="nucleotide sequence ID" value="XM_016647717.1"/>
</dbReference>
<dbReference type="PANTHER" id="PTHR31170">
    <property type="entry name" value="BNAC04G53230D PROTEIN"/>
    <property type="match status" value="1"/>
</dbReference>
<keyword evidence="2" id="KW-0472">Membrane</keyword>
<organism evidence="3 4">
    <name type="scientific">Nicotiana tabacum</name>
    <name type="common">Common tobacco</name>
    <dbReference type="NCBI Taxonomy" id="4097"/>
    <lineage>
        <taxon>Eukaryota</taxon>
        <taxon>Viridiplantae</taxon>
        <taxon>Streptophyta</taxon>
        <taxon>Embryophyta</taxon>
        <taxon>Tracheophyta</taxon>
        <taxon>Spermatophyta</taxon>
        <taxon>Magnoliopsida</taxon>
        <taxon>eudicotyledons</taxon>
        <taxon>Gunneridae</taxon>
        <taxon>Pentapetalae</taxon>
        <taxon>asterids</taxon>
        <taxon>lamiids</taxon>
        <taxon>Solanales</taxon>
        <taxon>Solanaceae</taxon>
        <taxon>Nicotianoideae</taxon>
        <taxon>Nicotianeae</taxon>
        <taxon>Nicotiana</taxon>
    </lineage>
</organism>
<evidence type="ECO:0000256" key="2">
    <source>
        <dbReference type="SAM" id="Phobius"/>
    </source>
</evidence>
<proteinExistence type="predicted"/>
<evidence type="ECO:0000313" key="4">
    <source>
        <dbReference type="RefSeq" id="XP_016503203.1"/>
    </source>
</evidence>
<dbReference type="OrthoDB" id="672127at2759"/>
<reference evidence="3" key="1">
    <citation type="journal article" date="2014" name="Nat. Commun.">
        <title>The tobacco genome sequence and its comparison with those of tomato and potato.</title>
        <authorList>
            <person name="Sierro N."/>
            <person name="Battey J.N."/>
            <person name="Ouadi S."/>
            <person name="Bakaher N."/>
            <person name="Bovet L."/>
            <person name="Willig A."/>
            <person name="Goepfert S."/>
            <person name="Peitsch M.C."/>
            <person name="Ivanov N.V."/>
        </authorList>
    </citation>
    <scope>NUCLEOTIDE SEQUENCE [LARGE SCALE GENOMIC DNA]</scope>
</reference>
<keyword evidence="2" id="KW-1133">Transmembrane helix</keyword>
<sequence length="499" mass="57526">MEEGRKVDHVMEIKETNSEDQSRLQTSKSRKQIFDERFKDLNSWSTKSCTIFKVNVALRESNPDAYTPKLIPIGPYHNKNPELGSMEKYKMLYLQQFLQRKEGLDMESCIRKLEELKDEALKCYEDIDYKDFDTDDSTGKFVEMLLVDGCFVVEYIREDCSADEPREGRIINTDWMVSLVNRDLLLLENQLPFSVLTKLHDMTTHQGEMSFTKQVEKTFLSNLSNMCPAPLSEVTTGNADNMEPKHIRHVLLKACQPSKTTTSTTESESESEHSRKSLCWNPLQLFRPKETQGDTKHITLHGSMPNATELCEAGVTFSKVQNVYRSSDTNNTLGNRTVSLFDIKFEKGLMKIPSFEVVDLTETLLRNLIAFEQHWPDVYPTCFSDYVTFMDYLIESEKDVSLLRLKGIIRNRIGEDKEVASIFNKMGKGVAVSCEDFYYKEEYRKLIQHCEKPWNRMKANLRHNYFSSPWAGASTVAAAVLLILTAMQTILAFRADRKK</sequence>
<accession>A0A1S4CPN6</accession>